<keyword evidence="4" id="KW-1185">Reference proteome</keyword>
<dbReference type="Gene3D" id="3.30.420.10">
    <property type="entry name" value="Ribonuclease H-like superfamily/Ribonuclease H"/>
    <property type="match status" value="1"/>
</dbReference>
<feature type="domain" description="Integrase catalytic" evidence="2">
    <location>
        <begin position="290"/>
        <end position="507"/>
    </location>
</feature>
<dbReference type="EMBL" id="BAAFZP010000001">
    <property type="protein sequence ID" value="GAB1581905.1"/>
    <property type="molecule type" value="Genomic_DNA"/>
</dbReference>
<accession>A0ABQ0GZ10</accession>
<evidence type="ECO:0000259" key="2">
    <source>
        <dbReference type="PROSITE" id="PS50994"/>
    </source>
</evidence>
<dbReference type="InterPro" id="IPR001584">
    <property type="entry name" value="Integrase_cat-core"/>
</dbReference>
<protein>
    <recommendedName>
        <fullName evidence="2">Integrase catalytic domain-containing protein</fullName>
    </recommendedName>
</protein>
<name>A0ABQ0GZ10_9HYPH</name>
<evidence type="ECO:0000256" key="1">
    <source>
        <dbReference type="SAM" id="MobiDB-lite"/>
    </source>
</evidence>
<dbReference type="InterPro" id="IPR036397">
    <property type="entry name" value="RNaseH_sf"/>
</dbReference>
<dbReference type="PROSITE" id="PS50994">
    <property type="entry name" value="INTEGRASE"/>
    <property type="match status" value="1"/>
</dbReference>
<organism evidence="3 4">
    <name type="scientific">Phyllobacterium phragmitis</name>
    <dbReference type="NCBI Taxonomy" id="2670329"/>
    <lineage>
        <taxon>Bacteria</taxon>
        <taxon>Pseudomonadati</taxon>
        <taxon>Pseudomonadota</taxon>
        <taxon>Alphaproteobacteria</taxon>
        <taxon>Hyphomicrobiales</taxon>
        <taxon>Phyllobacteriaceae</taxon>
        <taxon>Phyllobacterium</taxon>
    </lineage>
</organism>
<dbReference type="RefSeq" id="WP_407864650.1">
    <property type="nucleotide sequence ID" value="NZ_BAAFZP010000001.1"/>
</dbReference>
<evidence type="ECO:0000313" key="4">
    <source>
        <dbReference type="Proteomes" id="UP001628091"/>
    </source>
</evidence>
<dbReference type="SUPFAM" id="SSF53098">
    <property type="entry name" value="Ribonuclease H-like"/>
    <property type="match status" value="1"/>
</dbReference>
<proteinExistence type="predicted"/>
<dbReference type="Proteomes" id="UP001628091">
    <property type="component" value="Unassembled WGS sequence"/>
</dbReference>
<sequence length="735" mass="81614">MNILASTAAPTPRPPRYRIGRFALVTIDGTRYRWADTDRNGHTLAHVGDPDAREFFTHEEFAALLDGDSPRASVDQFHFVEARPLNEPRAAYHLADLPEWKARKAAFYGDLCDAFRAREADDPRLNLGDKCLGWLLPELGKAVERLWTEKKSRPGPGAASITLPSPRHFRRLYALYVELGYSRVALADRCRGGNRVSTVEPHDAEVRLRFAYRYASPLRPTKASVYRDLLAYIEAENPGRAAEGLPAYTPPARRTFEKIVDGLDPFWVEAKRRGAAAAQARFRMDGRGVEVERPLERGEMDDWEVHLQTLLAYARVWDTMTPEEQAAVRRTRLWMTCCVDVATKCILGLRFSAEPPSAATSLEALEMTLVDKTDIALAAGAESPWNQRGPFETLVTDNGAAFKAWQFRNAVSDIGTEHVFPPAGEAKLRPFIESVFRSLDRRFLSWFTGRTFSNFIEKGEYDAEATATVCADQLNAHLVRAVVDIYHNTPHAGLGGETPRNAWLRGSGKHGLLPCPSTEDRRKIFGIRLQRPIGDQGIRVFGLSYQSEEIQRIRKVVGKAEIECRVDRHDLWAISAKRPDGKWTTVPNRFGLPAGVSIWEWVAASRAIEEQHARNASVGRAVAVRAINALRESGDALAARAEFASATISDRHVAALERQLWRNVRLDEAEPAAMDGAELSPLAKGPEAIMQGIQLLPGVEGDLVGPDPSETPPASAAPREVTDQFGSADDISFDD</sequence>
<gene>
    <name evidence="3" type="ORF">PPNSA23_18480</name>
</gene>
<comment type="caution">
    <text evidence="3">The sequence shown here is derived from an EMBL/GenBank/DDBJ whole genome shotgun (WGS) entry which is preliminary data.</text>
</comment>
<feature type="region of interest" description="Disordered" evidence="1">
    <location>
        <begin position="699"/>
        <end position="735"/>
    </location>
</feature>
<reference evidence="3 4" key="1">
    <citation type="submission" date="2024-10" db="EMBL/GenBank/DDBJ databases">
        <title>Isolation, draft genome sequencing and identification of Phyllobacterium sp. NSA23, isolated from leaf soil.</title>
        <authorList>
            <person name="Akita H."/>
        </authorList>
    </citation>
    <scope>NUCLEOTIDE SEQUENCE [LARGE SCALE GENOMIC DNA]</scope>
    <source>
        <strain evidence="3 4">NSA23</strain>
    </source>
</reference>
<evidence type="ECO:0000313" key="3">
    <source>
        <dbReference type="EMBL" id="GAB1581905.1"/>
    </source>
</evidence>
<dbReference type="InterPro" id="IPR012337">
    <property type="entry name" value="RNaseH-like_sf"/>
</dbReference>